<protein>
    <recommendedName>
        <fullName evidence="3">Ran gtpase-activating protein</fullName>
    </recommendedName>
</protein>
<gene>
    <name evidence="1" type="ORF">HPB48_015935</name>
</gene>
<evidence type="ECO:0000313" key="1">
    <source>
        <dbReference type="EMBL" id="KAH9365994.1"/>
    </source>
</evidence>
<dbReference type="Proteomes" id="UP000821853">
    <property type="component" value="Unassembled WGS sequence"/>
</dbReference>
<comment type="caution">
    <text evidence="1">The sequence shown here is derived from an EMBL/GenBank/DDBJ whole genome shotgun (WGS) entry which is preliminary data.</text>
</comment>
<dbReference type="OrthoDB" id="6501522at2759"/>
<sequence>MADLSSSIPESEIVDFAQEQPCLDAEVQSSAVQKFMTSLKARGVDLLMPCDQTVNASVSGCWIASQVAVLNSVLESISLELRESSTGALSLINVAPSDMGDCRPDSALSDAAFLTSWILNRHRCLRTVNLDGEADLFECAPSAVANALASNQSVTEVRLCLSRSAIRTKAFSVLVGALPHMGGLKRLELVGQVESSAVTGICSTLKAGRLTSLLIERFPENKKAAAKISRALLASASLTSLIISRGATNLPRLVPLLKTNTALRTLSLTVVSGELVGEVLSCLAHNTAIEELCLSDAPLEDYPVPTAPIYEFAANRSVKVLRFRNIELREAGAMAFAELLRDNTTLEEVEFSGCHVGDFGANALADAMAVNSTLSALCLEHSQISEQVVERFLRVTSHNKSLEKVNLGIVALPEDWALPADFDFSRVCGRLEVTWNGWGLEQIAKCLSRQTPDGQPEGNEKMKRLRLCWTRRVLMDSIHRVLDAASVFVVELTIGSEHSDEKGFGEAISALLISTRFLKKLVIKEVTHKGPVIPAVLGALAQNHTVCSAQFSGSLRTAQVVKPLIALLKVNKTLHSIAFRAFFLDGKPLARFVKGIQGNEVLTDLSFQYEPDRESMRPVWEILWRNRGLLTRAVNFALGRENGIESTEAFHKLAGRASLLDALTEATGKTVADCEQIVSHALGQLQKTL</sequence>
<dbReference type="PANTHER" id="PTHR47679">
    <property type="entry name" value="PROTEIN TORNADO 1"/>
    <property type="match status" value="1"/>
</dbReference>
<accession>A0A9J6FRV5</accession>
<dbReference type="Gene3D" id="3.80.10.10">
    <property type="entry name" value="Ribonuclease Inhibitor"/>
    <property type="match status" value="2"/>
</dbReference>
<dbReference type="VEuPathDB" id="VectorBase:HLOH_063866"/>
<dbReference type="PANTHER" id="PTHR47679:SF2">
    <property type="entry name" value="C-TERMINAL OF ROC (COR) DOMAIN-CONTAINING PROTEIN"/>
    <property type="match status" value="1"/>
</dbReference>
<dbReference type="AlphaFoldDB" id="A0A9J6FRV5"/>
<keyword evidence="2" id="KW-1185">Reference proteome</keyword>
<reference evidence="1 2" key="1">
    <citation type="journal article" date="2020" name="Cell">
        <title>Large-Scale Comparative Analyses of Tick Genomes Elucidate Their Genetic Diversity and Vector Capacities.</title>
        <authorList>
            <consortium name="Tick Genome and Microbiome Consortium (TIGMIC)"/>
            <person name="Jia N."/>
            <person name="Wang J."/>
            <person name="Shi W."/>
            <person name="Du L."/>
            <person name="Sun Y."/>
            <person name="Zhan W."/>
            <person name="Jiang J.F."/>
            <person name="Wang Q."/>
            <person name="Zhang B."/>
            <person name="Ji P."/>
            <person name="Bell-Sakyi L."/>
            <person name="Cui X.M."/>
            <person name="Yuan T.T."/>
            <person name="Jiang B.G."/>
            <person name="Yang W.F."/>
            <person name="Lam T.T."/>
            <person name="Chang Q.C."/>
            <person name="Ding S.J."/>
            <person name="Wang X.J."/>
            <person name="Zhu J.G."/>
            <person name="Ruan X.D."/>
            <person name="Zhao L."/>
            <person name="Wei J.T."/>
            <person name="Ye R.Z."/>
            <person name="Que T.C."/>
            <person name="Du C.H."/>
            <person name="Zhou Y.H."/>
            <person name="Cheng J.X."/>
            <person name="Dai P.F."/>
            <person name="Guo W.B."/>
            <person name="Han X.H."/>
            <person name="Huang E.J."/>
            <person name="Li L.F."/>
            <person name="Wei W."/>
            <person name="Gao Y.C."/>
            <person name="Liu J.Z."/>
            <person name="Shao H.Z."/>
            <person name="Wang X."/>
            <person name="Wang C.C."/>
            <person name="Yang T.C."/>
            <person name="Huo Q.B."/>
            <person name="Li W."/>
            <person name="Chen H.Y."/>
            <person name="Chen S.E."/>
            <person name="Zhou L.G."/>
            <person name="Ni X.B."/>
            <person name="Tian J.H."/>
            <person name="Sheng Y."/>
            <person name="Liu T."/>
            <person name="Pan Y.S."/>
            <person name="Xia L.Y."/>
            <person name="Li J."/>
            <person name="Zhao F."/>
            <person name="Cao W.C."/>
        </authorList>
    </citation>
    <scope>NUCLEOTIDE SEQUENCE [LARGE SCALE GENOMIC DNA]</scope>
    <source>
        <strain evidence="1">HaeL-2018</strain>
    </source>
</reference>
<name>A0A9J6FRV5_HAELO</name>
<dbReference type="SUPFAM" id="SSF52047">
    <property type="entry name" value="RNI-like"/>
    <property type="match status" value="1"/>
</dbReference>
<dbReference type="EMBL" id="JABSTR010000003">
    <property type="protein sequence ID" value="KAH9365994.1"/>
    <property type="molecule type" value="Genomic_DNA"/>
</dbReference>
<organism evidence="1 2">
    <name type="scientific">Haemaphysalis longicornis</name>
    <name type="common">Bush tick</name>
    <dbReference type="NCBI Taxonomy" id="44386"/>
    <lineage>
        <taxon>Eukaryota</taxon>
        <taxon>Metazoa</taxon>
        <taxon>Ecdysozoa</taxon>
        <taxon>Arthropoda</taxon>
        <taxon>Chelicerata</taxon>
        <taxon>Arachnida</taxon>
        <taxon>Acari</taxon>
        <taxon>Parasitiformes</taxon>
        <taxon>Ixodida</taxon>
        <taxon>Ixodoidea</taxon>
        <taxon>Ixodidae</taxon>
        <taxon>Haemaphysalinae</taxon>
        <taxon>Haemaphysalis</taxon>
    </lineage>
</organism>
<dbReference type="SMART" id="SM00368">
    <property type="entry name" value="LRR_RI"/>
    <property type="match status" value="2"/>
</dbReference>
<dbReference type="OMA" id="YEPDRES"/>
<evidence type="ECO:0000313" key="2">
    <source>
        <dbReference type="Proteomes" id="UP000821853"/>
    </source>
</evidence>
<proteinExistence type="predicted"/>
<dbReference type="InterPro" id="IPR032675">
    <property type="entry name" value="LRR_dom_sf"/>
</dbReference>
<evidence type="ECO:0008006" key="3">
    <source>
        <dbReference type="Google" id="ProtNLM"/>
    </source>
</evidence>